<evidence type="ECO:0000313" key="1">
    <source>
        <dbReference type="EMBL" id="UUD34984.1"/>
    </source>
</evidence>
<dbReference type="EMBL" id="UZVY01000001">
    <property type="protein sequence ID" value="VDR42191.1"/>
    <property type="molecule type" value="Genomic_DNA"/>
</dbReference>
<dbReference type="Proteomes" id="UP000280036">
    <property type="component" value="Unassembled WGS sequence"/>
</dbReference>
<dbReference type="SUPFAM" id="SSF53335">
    <property type="entry name" value="S-adenosyl-L-methionine-dependent methyltransferases"/>
    <property type="match status" value="1"/>
</dbReference>
<protein>
    <recommendedName>
        <fullName evidence="5">SAM-dependent methyltransferase</fullName>
    </recommendedName>
</protein>
<dbReference type="Gene3D" id="3.40.50.150">
    <property type="entry name" value="Vaccinia Virus protein VP39"/>
    <property type="match status" value="1"/>
</dbReference>
<gene>
    <name evidence="2" type="ORF">NCTC10126_00693</name>
    <name evidence="1" type="ORF">NPA07_04205</name>
</gene>
<dbReference type="Proteomes" id="UP001058569">
    <property type="component" value="Chromosome"/>
</dbReference>
<name>A0A3P8LB36_9BACT</name>
<organism evidence="2 3">
    <name type="scientific">Mycoplasmopsis caviae</name>
    <dbReference type="NCBI Taxonomy" id="55603"/>
    <lineage>
        <taxon>Bacteria</taxon>
        <taxon>Bacillati</taxon>
        <taxon>Mycoplasmatota</taxon>
        <taxon>Mycoplasmoidales</taxon>
        <taxon>Metamycoplasmataceae</taxon>
        <taxon>Mycoplasmopsis</taxon>
    </lineage>
</organism>
<keyword evidence="4" id="KW-1185">Reference proteome</keyword>
<accession>A0A3P8LB36</accession>
<evidence type="ECO:0008006" key="5">
    <source>
        <dbReference type="Google" id="ProtNLM"/>
    </source>
</evidence>
<dbReference type="EMBL" id="CP101806">
    <property type="protein sequence ID" value="UUD34984.1"/>
    <property type="molecule type" value="Genomic_DNA"/>
</dbReference>
<dbReference type="RefSeq" id="WP_174705417.1">
    <property type="nucleotide sequence ID" value="NZ_CP101806.1"/>
</dbReference>
<sequence length="318" mass="37206">MNNFESKYKYVNGRKMVINQKNILDQYFTKSQIASELYKDAIDIISKYEDINKYVWIEPSVGESCFFDLLPKDKKIGIDIEPKRNDVIKSDFLQYKFPNQPTIVIGNPPFGHRGVLALEFIQHSKEADFICFILPMFFESKGKGSIKYRINKEFNLLYSKQLPQKSFYTPDGNDADVKCVFQIWSRKHKIENKNDFSWYSLKENNPFEKFVSLYTVSTAKNRECGKKWIHEKKANYYLSSTFFKSNSVVGSFKDVKYGSGIAIVYNTSDINVVKKLDSIFKNANWNKYSSLATNSCRHIGKAHIYELLWDNNILNEEW</sequence>
<proteinExistence type="predicted"/>
<evidence type="ECO:0000313" key="2">
    <source>
        <dbReference type="EMBL" id="VDR42191.1"/>
    </source>
</evidence>
<dbReference type="AlphaFoldDB" id="A0A3P8LB36"/>
<reference evidence="2 3" key="1">
    <citation type="submission" date="2018-12" db="EMBL/GenBank/DDBJ databases">
        <authorList>
            <consortium name="Pathogen Informatics"/>
        </authorList>
    </citation>
    <scope>NUCLEOTIDE SEQUENCE [LARGE SCALE GENOMIC DNA]</scope>
    <source>
        <strain evidence="2 3">NCTC10126</strain>
    </source>
</reference>
<evidence type="ECO:0000313" key="3">
    <source>
        <dbReference type="Proteomes" id="UP000280036"/>
    </source>
</evidence>
<reference evidence="1" key="2">
    <citation type="submission" date="2022-07" db="EMBL/GenBank/DDBJ databases">
        <title>Complete genome of Mycoplasma caviae type strain G122.</title>
        <authorList>
            <person name="Spergser J."/>
        </authorList>
    </citation>
    <scope>NUCLEOTIDE SEQUENCE</scope>
    <source>
        <strain evidence="1">G122</strain>
    </source>
</reference>
<dbReference type="REBASE" id="405231">
    <property type="entry name" value="M.Mca10126ORF693P"/>
</dbReference>
<dbReference type="InterPro" id="IPR029063">
    <property type="entry name" value="SAM-dependent_MTases_sf"/>
</dbReference>
<evidence type="ECO:0000313" key="4">
    <source>
        <dbReference type="Proteomes" id="UP001058569"/>
    </source>
</evidence>